<dbReference type="AlphaFoldDB" id="T1D6Z4"/>
<dbReference type="GO" id="GO:0009055">
    <property type="term" value="F:electron transfer activity"/>
    <property type="evidence" value="ECO:0007669"/>
    <property type="project" value="InterPro"/>
</dbReference>
<sequence>MEIFKIENADAIFISSTITGREVAGTLSISIGVDIVPEISEITYNGTKAVTKRFYLGGKTVLEEESEAKIFTVSPGISDASKIDKTSELIEITVNSSALKILSTQSKKNEGSNIESAKIVVCIGRGLGKKEGMSSVEPLVKAVRGEMAGSRPICLDYQWLTEDRQIGLSGKKVRPAVYVGVGVSGQIQHIAGMRGSKIV</sequence>
<dbReference type="PANTHER" id="PTHR43153:SF11">
    <property type="entry name" value="ELECTRON TRANSFER FLAVOPROTEIN, SUBUNIT ALPHA (ETFA)"/>
    <property type="match status" value="1"/>
</dbReference>
<dbReference type="GO" id="GO:0033539">
    <property type="term" value="P:fatty acid beta-oxidation using acyl-CoA dehydrogenase"/>
    <property type="evidence" value="ECO:0007669"/>
    <property type="project" value="TreeGrafter"/>
</dbReference>
<evidence type="ECO:0000256" key="1">
    <source>
        <dbReference type="ARBA" id="ARBA00005817"/>
    </source>
</evidence>
<dbReference type="Gene3D" id="3.40.50.620">
    <property type="entry name" value="HUPs"/>
    <property type="match status" value="1"/>
</dbReference>
<organism evidence="4">
    <name type="scientific">mine drainage metagenome</name>
    <dbReference type="NCBI Taxonomy" id="410659"/>
    <lineage>
        <taxon>unclassified sequences</taxon>
        <taxon>metagenomes</taxon>
        <taxon>ecological metagenomes</taxon>
    </lineage>
</organism>
<dbReference type="GO" id="GO:0050660">
    <property type="term" value="F:flavin adenine dinucleotide binding"/>
    <property type="evidence" value="ECO:0007669"/>
    <property type="project" value="InterPro"/>
</dbReference>
<comment type="similarity">
    <text evidence="1">Belongs to the ETF alpha-subunit/FixB family.</text>
</comment>
<feature type="non-terminal residue" evidence="4">
    <location>
        <position position="199"/>
    </location>
</feature>
<evidence type="ECO:0000259" key="3">
    <source>
        <dbReference type="Pfam" id="PF01012"/>
    </source>
</evidence>
<dbReference type="InterPro" id="IPR014731">
    <property type="entry name" value="ETF_asu_C"/>
</dbReference>
<dbReference type="Gene3D" id="3.40.50.1220">
    <property type="entry name" value="TPP-binding domain"/>
    <property type="match status" value="1"/>
</dbReference>
<dbReference type="Pfam" id="PF01012">
    <property type="entry name" value="ETF"/>
    <property type="match status" value="1"/>
</dbReference>
<accession>T1D6Z4</accession>
<dbReference type="InterPro" id="IPR014730">
    <property type="entry name" value="ETF_a/b_N"/>
</dbReference>
<protein>
    <submittedName>
        <fullName evidence="4">Electron transfer flavoprotein alpha subunit</fullName>
    </submittedName>
</protein>
<evidence type="ECO:0000259" key="2">
    <source>
        <dbReference type="Pfam" id="PF00766"/>
    </source>
</evidence>
<dbReference type="Pfam" id="PF00766">
    <property type="entry name" value="ETF_alpha"/>
    <property type="match status" value="1"/>
</dbReference>
<dbReference type="InterPro" id="IPR001308">
    <property type="entry name" value="ETF_a/FixB"/>
</dbReference>
<dbReference type="EMBL" id="AUZX01001833">
    <property type="protein sequence ID" value="EQD78040.1"/>
    <property type="molecule type" value="Genomic_DNA"/>
</dbReference>
<dbReference type="InterPro" id="IPR029035">
    <property type="entry name" value="DHS-like_NAD/FAD-binding_dom"/>
</dbReference>
<feature type="domain" description="Electron transfer flavoprotein alpha/beta-subunit N-terminal" evidence="3">
    <location>
        <begin position="4"/>
        <end position="93"/>
    </location>
</feature>
<name>T1D6Z4_9ZZZZ</name>
<dbReference type="InterPro" id="IPR014729">
    <property type="entry name" value="Rossmann-like_a/b/a_fold"/>
</dbReference>
<dbReference type="PANTHER" id="PTHR43153">
    <property type="entry name" value="ELECTRON TRANSFER FLAVOPROTEIN ALPHA"/>
    <property type="match status" value="1"/>
</dbReference>
<gene>
    <name evidence="4" type="ORF">B1A_02468</name>
</gene>
<dbReference type="SUPFAM" id="SSF52402">
    <property type="entry name" value="Adenine nucleotide alpha hydrolases-like"/>
    <property type="match status" value="1"/>
</dbReference>
<comment type="caution">
    <text evidence="4">The sequence shown here is derived from an EMBL/GenBank/DDBJ whole genome shotgun (WGS) entry which is preliminary data.</text>
</comment>
<reference evidence="4" key="2">
    <citation type="journal article" date="2014" name="ISME J.">
        <title>Microbial stratification in low pH oxic and suboxic macroscopic growths along an acid mine drainage.</title>
        <authorList>
            <person name="Mendez-Garcia C."/>
            <person name="Mesa V."/>
            <person name="Sprenger R.R."/>
            <person name="Richter M."/>
            <person name="Diez M.S."/>
            <person name="Solano J."/>
            <person name="Bargiela R."/>
            <person name="Golyshina O.V."/>
            <person name="Manteca A."/>
            <person name="Ramos J.L."/>
            <person name="Gallego J.R."/>
            <person name="Llorente I."/>
            <person name="Martins Dos Santos V.A."/>
            <person name="Jensen O.N."/>
            <person name="Pelaez A.I."/>
            <person name="Sanchez J."/>
            <person name="Ferrer M."/>
        </authorList>
    </citation>
    <scope>NUCLEOTIDE SEQUENCE</scope>
</reference>
<reference evidence="4" key="1">
    <citation type="submission" date="2013-08" db="EMBL/GenBank/DDBJ databases">
        <authorList>
            <person name="Mendez C."/>
            <person name="Richter M."/>
            <person name="Ferrer M."/>
            <person name="Sanchez J."/>
        </authorList>
    </citation>
    <scope>NUCLEOTIDE SEQUENCE</scope>
</reference>
<proteinExistence type="inferred from homology"/>
<dbReference type="SUPFAM" id="SSF52467">
    <property type="entry name" value="DHS-like NAD/FAD-binding domain"/>
    <property type="match status" value="1"/>
</dbReference>
<feature type="domain" description="Electron transfer flavoprotein alpha subunit C-terminal" evidence="2">
    <location>
        <begin position="113"/>
        <end position="194"/>
    </location>
</feature>
<evidence type="ECO:0000313" key="4">
    <source>
        <dbReference type="EMBL" id="EQD78040.1"/>
    </source>
</evidence>